<evidence type="ECO:0000313" key="2">
    <source>
        <dbReference type="Proteomes" id="UP000185639"/>
    </source>
</evidence>
<dbReference type="EMBL" id="FTOH01000004">
    <property type="protein sequence ID" value="SIS78610.1"/>
    <property type="molecule type" value="Genomic_DNA"/>
</dbReference>
<reference evidence="2" key="1">
    <citation type="submission" date="2017-01" db="EMBL/GenBank/DDBJ databases">
        <authorList>
            <person name="Varghese N."/>
            <person name="Submissions S."/>
        </authorList>
    </citation>
    <scope>NUCLEOTIDE SEQUENCE [LARGE SCALE GENOMIC DNA]</scope>
    <source>
        <strain evidence="2">DSM 24913</strain>
    </source>
</reference>
<gene>
    <name evidence="1" type="ORF">SAMN05421686_104284</name>
</gene>
<keyword evidence="2" id="KW-1185">Reference proteome</keyword>
<dbReference type="STRING" id="484498.SAMN05421686_104284"/>
<accession>A0A1N7LXQ9</accession>
<dbReference type="Proteomes" id="UP000185639">
    <property type="component" value="Unassembled WGS sequence"/>
</dbReference>
<evidence type="ECO:0000313" key="1">
    <source>
        <dbReference type="EMBL" id="SIS78610.1"/>
    </source>
</evidence>
<name>A0A1N7LXQ9_9GAMM</name>
<organism evidence="1 2">
    <name type="scientific">Thalassolituus maritimus</name>
    <dbReference type="NCBI Taxonomy" id="484498"/>
    <lineage>
        <taxon>Bacteria</taxon>
        <taxon>Pseudomonadati</taxon>
        <taxon>Pseudomonadota</taxon>
        <taxon>Gammaproteobacteria</taxon>
        <taxon>Oceanospirillales</taxon>
        <taxon>Oceanospirillaceae</taxon>
        <taxon>Thalassolituus</taxon>
    </lineage>
</organism>
<protein>
    <submittedName>
        <fullName evidence="1">Uncharacterized protein</fullName>
    </submittedName>
</protein>
<sequence>MLQVVNSGCFEQKFITEKFSSFIFNRKMFYLLKVTDPVTEGRYAICTFRPFTISQSALY</sequence>
<dbReference type="AlphaFoldDB" id="A0A1N7LXQ9"/>
<proteinExistence type="predicted"/>